<feature type="chain" id="PRO_5038715722" evidence="1">
    <location>
        <begin position="20"/>
        <end position="397"/>
    </location>
</feature>
<reference evidence="3" key="1">
    <citation type="submission" date="2021-06" db="EMBL/GenBank/DDBJ databases">
        <authorList>
            <person name="Huq M.A."/>
        </authorList>
    </citation>
    <scope>NUCLEOTIDE SEQUENCE</scope>
    <source>
        <strain evidence="3">MAH-26</strain>
    </source>
</reference>
<organism evidence="3 4">
    <name type="scientific">Pinibacter aurantiacus</name>
    <dbReference type="NCBI Taxonomy" id="2851599"/>
    <lineage>
        <taxon>Bacteria</taxon>
        <taxon>Pseudomonadati</taxon>
        <taxon>Bacteroidota</taxon>
        <taxon>Chitinophagia</taxon>
        <taxon>Chitinophagales</taxon>
        <taxon>Chitinophagaceae</taxon>
        <taxon>Pinibacter</taxon>
    </lineage>
</organism>
<dbReference type="RefSeq" id="WP_217792550.1">
    <property type="nucleotide sequence ID" value="NZ_JAHSPG010000013.1"/>
</dbReference>
<dbReference type="NCBIfam" id="TIGR04183">
    <property type="entry name" value="Por_Secre_tail"/>
    <property type="match status" value="1"/>
</dbReference>
<evidence type="ECO:0000256" key="1">
    <source>
        <dbReference type="SAM" id="SignalP"/>
    </source>
</evidence>
<sequence>MRLSLTLLVLYFTSQLLEAQTIVDGSFEHCASSGPVVASADQVQTLRFTPCGSPATLQGGGLVFFSNGNQGTSYNAQVPCFYYSPAPTDGVRNVGMGNDVLLTVPLTSSLTPGASYTLTFDLLNTPGDDGTGKCPDNISMAGLEIGVSSSATSFGSSVGTSSLLAPSNTYAYSTLNFPFVAPSGDNSYITLRLSNQANDTSILFIDKMSLSITPLPLTLMSFSGSANRNCSTILNWQTTAEINVNHFSILYSKDGSTFKPIGTVPASGGSDVKDYSYDNSQRDTRGYYKLQMVDNDGTTTYSKTISILSICGDKTIVVTPNPVGTNGTLNIMLDDTYRNVSGVLYDNAGRAVKRFPLNEKQNFVSLSNVATGIYLLAIINNETKMVSYRKIYVNDAN</sequence>
<keyword evidence="1" id="KW-0732">Signal</keyword>
<comment type="caution">
    <text evidence="3">The sequence shown here is derived from an EMBL/GenBank/DDBJ whole genome shotgun (WGS) entry which is preliminary data.</text>
</comment>
<evidence type="ECO:0000259" key="2">
    <source>
        <dbReference type="Pfam" id="PF18962"/>
    </source>
</evidence>
<dbReference type="EMBL" id="JAHSPG010000013">
    <property type="protein sequence ID" value="MBV4358832.1"/>
    <property type="molecule type" value="Genomic_DNA"/>
</dbReference>
<feature type="signal peptide" evidence="1">
    <location>
        <begin position="1"/>
        <end position="19"/>
    </location>
</feature>
<gene>
    <name evidence="3" type="ORF">KTO63_16825</name>
</gene>
<feature type="domain" description="Secretion system C-terminal sorting" evidence="2">
    <location>
        <begin position="320"/>
        <end position="391"/>
    </location>
</feature>
<dbReference type="InterPro" id="IPR026444">
    <property type="entry name" value="Secre_tail"/>
</dbReference>
<protein>
    <submittedName>
        <fullName evidence="3">T9SS type A sorting domain-containing protein</fullName>
    </submittedName>
</protein>
<accession>A0A9E2W8X3</accession>
<name>A0A9E2W8X3_9BACT</name>
<evidence type="ECO:0000313" key="4">
    <source>
        <dbReference type="Proteomes" id="UP000812270"/>
    </source>
</evidence>
<evidence type="ECO:0000313" key="3">
    <source>
        <dbReference type="EMBL" id="MBV4358832.1"/>
    </source>
</evidence>
<dbReference type="AlphaFoldDB" id="A0A9E2W8X3"/>
<proteinExistence type="predicted"/>
<dbReference type="Pfam" id="PF18962">
    <property type="entry name" value="Por_Secre_tail"/>
    <property type="match status" value="1"/>
</dbReference>
<keyword evidence="4" id="KW-1185">Reference proteome</keyword>
<dbReference type="Proteomes" id="UP000812270">
    <property type="component" value="Unassembled WGS sequence"/>
</dbReference>